<dbReference type="EMBL" id="CAJPDQ010000028">
    <property type="protein sequence ID" value="CAF9927811.1"/>
    <property type="molecule type" value="Genomic_DNA"/>
</dbReference>
<dbReference type="Proteomes" id="UP000664169">
    <property type="component" value="Unassembled WGS sequence"/>
</dbReference>
<protein>
    <submittedName>
        <fullName evidence="1">Uncharacterized protein</fullName>
    </submittedName>
</protein>
<sequence length="255" mass="28938">MPGISGATTIPCTKDCDKALVIGHKADEDVSWVEKRLPDWEHALYNFDLTNTLVSHTVPENKGHEAMVYLTYLIDNYDSLPSIVLFLHAHENGYRIAWHVDAPLHDQAYSVQAVQLDYVRQQGYVNLRCILEPGCQGESGGAKEDLSLDHWNQIFYNTSTPPGWMAMRAASYVSLAKNVSAMDRSSPEYLAQKLPMIRTACCAQFAVTKESIQLRPRSDYVSFREWLLDTLLPDHDSGRVFEYLWHIIFGKTAKL</sequence>
<dbReference type="Pfam" id="PF11913">
    <property type="entry name" value="DUF3431"/>
    <property type="match status" value="1"/>
</dbReference>
<dbReference type="PANTHER" id="PTHR37490">
    <property type="entry name" value="EXPRESSED PROTEIN"/>
    <property type="match status" value="1"/>
</dbReference>
<gene>
    <name evidence="1" type="ORF">GOMPHAMPRED_004498</name>
</gene>
<evidence type="ECO:0000313" key="1">
    <source>
        <dbReference type="EMBL" id="CAF9927811.1"/>
    </source>
</evidence>
<dbReference type="OrthoDB" id="426718at2759"/>
<reference evidence="1" key="1">
    <citation type="submission" date="2021-03" db="EMBL/GenBank/DDBJ databases">
        <authorList>
            <person name="Tagirdzhanova G."/>
        </authorList>
    </citation>
    <scope>NUCLEOTIDE SEQUENCE</scope>
</reference>
<dbReference type="InterPro" id="IPR021838">
    <property type="entry name" value="DUF3431"/>
</dbReference>
<proteinExistence type="predicted"/>
<evidence type="ECO:0000313" key="2">
    <source>
        <dbReference type="Proteomes" id="UP000664169"/>
    </source>
</evidence>
<dbReference type="AlphaFoldDB" id="A0A8H3FNF2"/>
<comment type="caution">
    <text evidence="1">The sequence shown here is derived from an EMBL/GenBank/DDBJ whole genome shotgun (WGS) entry which is preliminary data.</text>
</comment>
<dbReference type="PANTHER" id="PTHR37490:SF3">
    <property type="entry name" value="DUF3431 DOMAIN CONTAINING PROTEIN"/>
    <property type="match status" value="1"/>
</dbReference>
<accession>A0A8H3FNF2</accession>
<name>A0A8H3FNF2_9LECA</name>
<keyword evidence="2" id="KW-1185">Reference proteome</keyword>
<organism evidence="1 2">
    <name type="scientific">Gomphillus americanus</name>
    <dbReference type="NCBI Taxonomy" id="1940652"/>
    <lineage>
        <taxon>Eukaryota</taxon>
        <taxon>Fungi</taxon>
        <taxon>Dikarya</taxon>
        <taxon>Ascomycota</taxon>
        <taxon>Pezizomycotina</taxon>
        <taxon>Lecanoromycetes</taxon>
        <taxon>OSLEUM clade</taxon>
        <taxon>Ostropomycetidae</taxon>
        <taxon>Ostropales</taxon>
        <taxon>Graphidaceae</taxon>
        <taxon>Gomphilloideae</taxon>
        <taxon>Gomphillus</taxon>
    </lineage>
</organism>